<gene>
    <name evidence="6" type="ORF">QYE76_050662</name>
</gene>
<evidence type="ECO:0000256" key="1">
    <source>
        <dbReference type="ARBA" id="ARBA00005510"/>
    </source>
</evidence>
<dbReference type="PANTHER" id="PTHR46665:SF2">
    <property type="entry name" value="BHLH TRANSCRIPTION FACTOR"/>
    <property type="match status" value="1"/>
</dbReference>
<evidence type="ECO:0000313" key="7">
    <source>
        <dbReference type="Proteomes" id="UP001231189"/>
    </source>
</evidence>
<comment type="caution">
    <text evidence="6">The sequence shown here is derived from an EMBL/GenBank/DDBJ whole genome shotgun (WGS) entry which is preliminary data.</text>
</comment>
<feature type="domain" description="BHLH" evidence="5">
    <location>
        <begin position="248"/>
        <end position="297"/>
    </location>
</feature>
<dbReference type="AlphaFoldDB" id="A0AAD8SQE0"/>
<keyword evidence="3" id="KW-0804">Transcription</keyword>
<dbReference type="PROSITE" id="PS50888">
    <property type="entry name" value="BHLH"/>
    <property type="match status" value="1"/>
</dbReference>
<dbReference type="EMBL" id="JAUUTY010000003">
    <property type="protein sequence ID" value="KAK1662503.1"/>
    <property type="molecule type" value="Genomic_DNA"/>
</dbReference>
<dbReference type="SMART" id="SM00353">
    <property type="entry name" value="HLH"/>
    <property type="match status" value="1"/>
</dbReference>
<sequence>MDRSSWFHGDAANSAGAGGNIGYMCGYAASYARSASQYREEEQLHEMLLNSQIQQHLDQIRMQMNLDDVEPTAYGGSVHSGDISSVGDDFDFLSNPAPASCSFPSSSSSASTSFRSASLSCSPEISSTAPHVLAAPAGLQFPEVSSFMEPGVVLPYDDQYVASFHDVPAAMAPTGMSRRTSAFRRYEQHLSPRRRLTKPACGQRMFKTAMSALEKMHTAMRYAQQQQNQQYYYQQQQQQMSPVAESSGNQLQHMISERKRREKLTDSFQALRTVLPPGSKKDKTSILIIAREYLNSLKSKISDLEEKNQVLRAQLAQRATSDASADEDKADAGEQVEIQITMADGDQSGDICTVKIGMRPAHSNTTDTVLGTLQCLKKQIGEDVSLVSIRTDDGPHRASLTFHLKSASGAEWEEEMVRKVVTKALADTLVPQSAKRCVPHAVVIPAPARLGGTE</sequence>
<dbReference type="PANTHER" id="PTHR46665">
    <property type="entry name" value="TRANSCRIPTION FACTOR BHLH041-RELATED-RELATED"/>
    <property type="match status" value="1"/>
</dbReference>
<proteinExistence type="inferred from homology"/>
<dbReference type="Pfam" id="PF23132">
    <property type="entry name" value="DUF7049"/>
    <property type="match status" value="1"/>
</dbReference>
<organism evidence="6 7">
    <name type="scientific">Lolium multiflorum</name>
    <name type="common">Italian ryegrass</name>
    <name type="synonym">Lolium perenne subsp. multiflorum</name>
    <dbReference type="NCBI Taxonomy" id="4521"/>
    <lineage>
        <taxon>Eukaryota</taxon>
        <taxon>Viridiplantae</taxon>
        <taxon>Streptophyta</taxon>
        <taxon>Embryophyta</taxon>
        <taxon>Tracheophyta</taxon>
        <taxon>Spermatophyta</taxon>
        <taxon>Magnoliopsida</taxon>
        <taxon>Liliopsida</taxon>
        <taxon>Poales</taxon>
        <taxon>Poaceae</taxon>
        <taxon>BOP clade</taxon>
        <taxon>Pooideae</taxon>
        <taxon>Poodae</taxon>
        <taxon>Poeae</taxon>
        <taxon>Poeae Chloroplast Group 2 (Poeae type)</taxon>
        <taxon>Loliodinae</taxon>
        <taxon>Loliinae</taxon>
        <taxon>Lolium</taxon>
    </lineage>
</organism>
<reference evidence="6" key="1">
    <citation type="submission" date="2023-07" db="EMBL/GenBank/DDBJ databases">
        <title>A chromosome-level genome assembly of Lolium multiflorum.</title>
        <authorList>
            <person name="Chen Y."/>
            <person name="Copetti D."/>
            <person name="Kolliker R."/>
            <person name="Studer B."/>
        </authorList>
    </citation>
    <scope>NUCLEOTIDE SEQUENCE</scope>
    <source>
        <strain evidence="6">02402/16</strain>
        <tissue evidence="6">Leaf</tissue>
    </source>
</reference>
<dbReference type="InterPro" id="IPR044658">
    <property type="entry name" value="bHLH92/bHLH041-like"/>
</dbReference>
<comment type="similarity">
    <text evidence="1">Belongs to the bHLH protein family.</text>
</comment>
<accession>A0AAD8SQE0</accession>
<dbReference type="InterPro" id="IPR011598">
    <property type="entry name" value="bHLH_dom"/>
</dbReference>
<keyword evidence="4" id="KW-0175">Coiled coil</keyword>
<protein>
    <recommendedName>
        <fullName evidence="5">BHLH domain-containing protein</fullName>
    </recommendedName>
</protein>
<dbReference type="Pfam" id="PF00010">
    <property type="entry name" value="HLH"/>
    <property type="match status" value="1"/>
</dbReference>
<dbReference type="GO" id="GO:0046983">
    <property type="term" value="F:protein dimerization activity"/>
    <property type="evidence" value="ECO:0007669"/>
    <property type="project" value="InterPro"/>
</dbReference>
<dbReference type="InterPro" id="IPR055477">
    <property type="entry name" value="DUF7049"/>
</dbReference>
<keyword evidence="7" id="KW-1185">Reference proteome</keyword>
<evidence type="ECO:0000256" key="4">
    <source>
        <dbReference type="SAM" id="Coils"/>
    </source>
</evidence>
<evidence type="ECO:0000259" key="5">
    <source>
        <dbReference type="PROSITE" id="PS50888"/>
    </source>
</evidence>
<dbReference type="Gene3D" id="4.10.280.10">
    <property type="entry name" value="Helix-loop-helix DNA-binding domain"/>
    <property type="match status" value="1"/>
</dbReference>
<name>A0AAD8SQE0_LOLMU</name>
<keyword evidence="2" id="KW-0805">Transcription regulation</keyword>
<dbReference type="SUPFAM" id="SSF47459">
    <property type="entry name" value="HLH, helix-loop-helix DNA-binding domain"/>
    <property type="match status" value="1"/>
</dbReference>
<dbReference type="Proteomes" id="UP001231189">
    <property type="component" value="Unassembled WGS sequence"/>
</dbReference>
<evidence type="ECO:0000256" key="2">
    <source>
        <dbReference type="ARBA" id="ARBA00023015"/>
    </source>
</evidence>
<dbReference type="CDD" id="cd11393">
    <property type="entry name" value="bHLH_AtbHLH_like"/>
    <property type="match status" value="1"/>
</dbReference>
<feature type="coiled-coil region" evidence="4">
    <location>
        <begin position="287"/>
        <end position="314"/>
    </location>
</feature>
<dbReference type="InterPro" id="IPR045239">
    <property type="entry name" value="bHLH95_bHLH"/>
</dbReference>
<evidence type="ECO:0000313" key="6">
    <source>
        <dbReference type="EMBL" id="KAK1662503.1"/>
    </source>
</evidence>
<dbReference type="InterPro" id="IPR036638">
    <property type="entry name" value="HLH_DNA-bd_sf"/>
</dbReference>
<evidence type="ECO:0000256" key="3">
    <source>
        <dbReference type="ARBA" id="ARBA00023163"/>
    </source>
</evidence>